<feature type="signal peptide" evidence="4">
    <location>
        <begin position="1"/>
        <end position="18"/>
    </location>
</feature>
<evidence type="ECO:0000313" key="7">
    <source>
        <dbReference type="Proteomes" id="UP000305654"/>
    </source>
</evidence>
<comment type="similarity">
    <text evidence="1">Belongs to the bacterial solute-binding protein 3 family.</text>
</comment>
<keyword evidence="7" id="KW-1185">Reference proteome</keyword>
<dbReference type="EMBL" id="VCDI01000007">
    <property type="protein sequence ID" value="TLU71298.1"/>
    <property type="molecule type" value="Genomic_DNA"/>
</dbReference>
<dbReference type="PANTHER" id="PTHR30085">
    <property type="entry name" value="AMINO ACID ABC TRANSPORTER PERMEASE"/>
    <property type="match status" value="1"/>
</dbReference>
<dbReference type="Gene3D" id="3.40.190.10">
    <property type="entry name" value="Periplasmic binding protein-like II"/>
    <property type="match status" value="2"/>
</dbReference>
<dbReference type="GO" id="GO:0006865">
    <property type="term" value="P:amino acid transport"/>
    <property type="evidence" value="ECO:0007669"/>
    <property type="project" value="TreeGrafter"/>
</dbReference>
<evidence type="ECO:0000256" key="1">
    <source>
        <dbReference type="ARBA" id="ARBA00010333"/>
    </source>
</evidence>
<evidence type="ECO:0000313" key="6">
    <source>
        <dbReference type="EMBL" id="TLU71298.1"/>
    </source>
</evidence>
<dbReference type="OrthoDB" id="9777941at2"/>
<accession>A0A5R9JAQ1</accession>
<dbReference type="SUPFAM" id="SSF53850">
    <property type="entry name" value="Periplasmic binding protein-like II"/>
    <property type="match status" value="1"/>
</dbReference>
<dbReference type="SMART" id="SM00062">
    <property type="entry name" value="PBPb"/>
    <property type="match status" value="1"/>
</dbReference>
<name>A0A5R9JAQ1_9PROT</name>
<dbReference type="InterPro" id="IPR051455">
    <property type="entry name" value="Bact_solute-bind_prot3"/>
</dbReference>
<feature type="chain" id="PRO_5024308001" evidence="4">
    <location>
        <begin position="19"/>
        <end position="334"/>
    </location>
</feature>
<reference evidence="6 7" key="1">
    <citation type="submission" date="2019-05" db="EMBL/GenBank/DDBJ databases">
        <authorList>
            <person name="Pankratov T."/>
            <person name="Grouzdev D."/>
        </authorList>
    </citation>
    <scope>NUCLEOTIDE SEQUENCE [LARGE SCALE GENOMIC DNA]</scope>
    <source>
        <strain evidence="6 7">KEBCLARHB70R</strain>
    </source>
</reference>
<dbReference type="RefSeq" id="WP_138327335.1">
    <property type="nucleotide sequence ID" value="NZ_VCDI01000007.1"/>
</dbReference>
<feature type="domain" description="Solute-binding protein family 3/N-terminal" evidence="5">
    <location>
        <begin position="32"/>
        <end position="257"/>
    </location>
</feature>
<evidence type="ECO:0000256" key="2">
    <source>
        <dbReference type="ARBA" id="ARBA00022448"/>
    </source>
</evidence>
<protein>
    <submittedName>
        <fullName evidence="6">Transporter substrate-binding domain-containing protein</fullName>
    </submittedName>
</protein>
<dbReference type="AlphaFoldDB" id="A0A5R9JAQ1"/>
<keyword evidence="3 4" id="KW-0732">Signal</keyword>
<gene>
    <name evidence="6" type="ORF">FE263_17535</name>
</gene>
<dbReference type="Proteomes" id="UP000305654">
    <property type="component" value="Unassembled WGS sequence"/>
</dbReference>
<comment type="caution">
    <text evidence="6">The sequence shown here is derived from an EMBL/GenBank/DDBJ whole genome shotgun (WGS) entry which is preliminary data.</text>
</comment>
<dbReference type="InterPro" id="IPR001638">
    <property type="entry name" value="Solute-binding_3/MltF_N"/>
</dbReference>
<proteinExistence type="inferred from homology"/>
<sequence length="334" mass="34900">MAALLVGAAITFSSPAGATTARTIDMVRRAGHLSCAIIVEQEDFTKSDSHGDLSGFAAPFCGAVAAAVLGDPHRTQLKGYPDEGHALAALHDRDVDLVVGVTPDATAALLRHLRFGPSIFMDGQGFLVNRRLGFRAPADLAGHMVCYISGTPYDDGIADWSTRRHVAIRNDPYQEIGEMEAALTTGHCEAITSSVSSLAGMRAGFHGMRDQFEILPEMISIDPVAPATRDDDPAWTAAVSDVVASLVQAEQKGVIRDEQGRLAGDPAATAELSAPTPGLVSLLGLQDGWAARAVAASGNYGQIFAARAGAASPLRLPPGLNALWNNGGLIDGIR</sequence>
<evidence type="ECO:0000256" key="4">
    <source>
        <dbReference type="SAM" id="SignalP"/>
    </source>
</evidence>
<evidence type="ECO:0000259" key="5">
    <source>
        <dbReference type="SMART" id="SM00062"/>
    </source>
</evidence>
<keyword evidence="2" id="KW-0813">Transport</keyword>
<dbReference type="PANTHER" id="PTHR30085:SF6">
    <property type="entry name" value="ABC TRANSPORTER GLUTAMINE-BINDING PROTEIN GLNH"/>
    <property type="match status" value="1"/>
</dbReference>
<evidence type="ECO:0000256" key="3">
    <source>
        <dbReference type="ARBA" id="ARBA00022729"/>
    </source>
</evidence>
<organism evidence="6 7">
    <name type="scientific">Lichenicoccus roseus</name>
    <dbReference type="NCBI Taxonomy" id="2683649"/>
    <lineage>
        <taxon>Bacteria</taxon>
        <taxon>Pseudomonadati</taxon>
        <taxon>Pseudomonadota</taxon>
        <taxon>Alphaproteobacteria</taxon>
        <taxon>Acetobacterales</taxon>
        <taxon>Acetobacteraceae</taxon>
        <taxon>Lichenicoccus</taxon>
    </lineage>
</organism>